<accession>A0ABU6R281</accession>
<evidence type="ECO:0000256" key="1">
    <source>
        <dbReference type="SAM" id="MobiDB-lite"/>
    </source>
</evidence>
<gene>
    <name evidence="2" type="ORF">PIB30_113924</name>
</gene>
<evidence type="ECO:0000313" key="3">
    <source>
        <dbReference type="Proteomes" id="UP001341840"/>
    </source>
</evidence>
<reference evidence="2 3" key="1">
    <citation type="journal article" date="2023" name="Plants (Basel)">
        <title>Bridging the Gap: Combining Genomics and Transcriptomics Approaches to Understand Stylosanthes scabra, an Orphan Legume from the Brazilian Caatinga.</title>
        <authorList>
            <person name="Ferreira-Neto J.R.C."/>
            <person name="da Silva M.D."/>
            <person name="Binneck E."/>
            <person name="de Melo N.F."/>
            <person name="da Silva R.H."/>
            <person name="de Melo A.L.T.M."/>
            <person name="Pandolfi V."/>
            <person name="Bustamante F.O."/>
            <person name="Brasileiro-Vidal A.C."/>
            <person name="Benko-Iseppon A.M."/>
        </authorList>
    </citation>
    <scope>NUCLEOTIDE SEQUENCE [LARGE SCALE GENOMIC DNA]</scope>
    <source>
        <tissue evidence="2">Leaves</tissue>
    </source>
</reference>
<evidence type="ECO:0000313" key="2">
    <source>
        <dbReference type="EMBL" id="MED6117861.1"/>
    </source>
</evidence>
<keyword evidence="3" id="KW-1185">Reference proteome</keyword>
<feature type="compositionally biased region" description="Basic and acidic residues" evidence="1">
    <location>
        <begin position="151"/>
        <end position="174"/>
    </location>
</feature>
<comment type="caution">
    <text evidence="2">The sequence shown here is derived from an EMBL/GenBank/DDBJ whole genome shotgun (WGS) entry which is preliminary data.</text>
</comment>
<proteinExistence type="predicted"/>
<dbReference type="Proteomes" id="UP001341840">
    <property type="component" value="Unassembled WGS sequence"/>
</dbReference>
<organism evidence="2 3">
    <name type="scientific">Stylosanthes scabra</name>
    <dbReference type="NCBI Taxonomy" id="79078"/>
    <lineage>
        <taxon>Eukaryota</taxon>
        <taxon>Viridiplantae</taxon>
        <taxon>Streptophyta</taxon>
        <taxon>Embryophyta</taxon>
        <taxon>Tracheophyta</taxon>
        <taxon>Spermatophyta</taxon>
        <taxon>Magnoliopsida</taxon>
        <taxon>eudicotyledons</taxon>
        <taxon>Gunneridae</taxon>
        <taxon>Pentapetalae</taxon>
        <taxon>rosids</taxon>
        <taxon>fabids</taxon>
        <taxon>Fabales</taxon>
        <taxon>Fabaceae</taxon>
        <taxon>Papilionoideae</taxon>
        <taxon>50 kb inversion clade</taxon>
        <taxon>dalbergioids sensu lato</taxon>
        <taxon>Dalbergieae</taxon>
        <taxon>Pterocarpus clade</taxon>
        <taxon>Stylosanthes</taxon>
    </lineage>
</organism>
<feature type="region of interest" description="Disordered" evidence="1">
    <location>
        <begin position="63"/>
        <end position="186"/>
    </location>
</feature>
<feature type="non-terminal residue" evidence="2">
    <location>
        <position position="186"/>
    </location>
</feature>
<sequence length="186" mass="20460">MHWLHPTAANMEFGLREMKTDSDVNQLRISMVENGCVDFQIYFEHPVLVPIIAEGVEAVPGGDGCVNLDSDGEGGSSSHDSYESAEDEAYKPPLDGYESSSDTNDGKSKKVNKRGTRTKKIMTPTKKGSPKKTVRSTPTRRSSRNRVFGNQDKDAAKEVVMDSGKENNAEEDVGKKKKASRKYTGK</sequence>
<dbReference type="EMBL" id="JASCZI010009764">
    <property type="protein sequence ID" value="MED6117861.1"/>
    <property type="molecule type" value="Genomic_DNA"/>
</dbReference>
<feature type="compositionally biased region" description="Basic residues" evidence="1">
    <location>
        <begin position="175"/>
        <end position="186"/>
    </location>
</feature>
<name>A0ABU6R281_9FABA</name>
<protein>
    <submittedName>
        <fullName evidence="2">Uncharacterized protein</fullName>
    </submittedName>
</protein>
<feature type="compositionally biased region" description="Basic residues" evidence="1">
    <location>
        <begin position="109"/>
        <end position="120"/>
    </location>
</feature>